<evidence type="ECO:0000313" key="1">
    <source>
        <dbReference type="EMBL" id="KAL3315223.1"/>
    </source>
</evidence>
<dbReference type="EMBL" id="JBJKFK010000797">
    <property type="protein sequence ID" value="KAL3315223.1"/>
    <property type="molecule type" value="Genomic_DNA"/>
</dbReference>
<accession>A0ABD2Q750</accession>
<proteinExistence type="predicted"/>
<dbReference type="AlphaFoldDB" id="A0ABD2Q750"/>
<comment type="caution">
    <text evidence="1">The sequence shown here is derived from an EMBL/GenBank/DDBJ whole genome shotgun (WGS) entry which is preliminary data.</text>
</comment>
<gene>
    <name evidence="1" type="ORF">Ciccas_006151</name>
</gene>
<name>A0ABD2Q750_9PLAT</name>
<evidence type="ECO:0000313" key="2">
    <source>
        <dbReference type="Proteomes" id="UP001626550"/>
    </source>
</evidence>
<keyword evidence="2" id="KW-1185">Reference proteome</keyword>
<reference evidence="1 2" key="1">
    <citation type="submission" date="2024-11" db="EMBL/GenBank/DDBJ databases">
        <title>Adaptive evolution of stress response genes in parasites aligns with host niche diversity.</title>
        <authorList>
            <person name="Hahn C."/>
            <person name="Resl P."/>
        </authorList>
    </citation>
    <scope>NUCLEOTIDE SEQUENCE [LARGE SCALE GENOMIC DNA]</scope>
    <source>
        <strain evidence="1">EGGRZ-B1_66</strain>
        <tissue evidence="1">Body</tissue>
    </source>
</reference>
<sequence>MENGAKSAVSRLKTMLSQLSHSVLARAALRCGNFTRALMHWELNFYNLTEVRLACEVTGMAVASGRARKAPMVGSKGQKNQANKVKLNEEARRSLVGILQAYDALHDSDGLSGALVIGQHPEMEIQTKIGSRTFLQALELENEDQLELACAKYEHGLEQLSSETESTKQAFYTGLFRCQLPDPSKLPNLLDRVDLLLQRQLKSRKENCAPWAADLLNGVDDSFKQENSG</sequence>
<dbReference type="Proteomes" id="UP001626550">
    <property type="component" value="Unassembled WGS sequence"/>
</dbReference>
<organism evidence="1 2">
    <name type="scientific">Cichlidogyrus casuarinus</name>
    <dbReference type="NCBI Taxonomy" id="1844966"/>
    <lineage>
        <taxon>Eukaryota</taxon>
        <taxon>Metazoa</taxon>
        <taxon>Spiralia</taxon>
        <taxon>Lophotrochozoa</taxon>
        <taxon>Platyhelminthes</taxon>
        <taxon>Monogenea</taxon>
        <taxon>Monopisthocotylea</taxon>
        <taxon>Dactylogyridea</taxon>
        <taxon>Ancyrocephalidae</taxon>
        <taxon>Cichlidogyrus</taxon>
    </lineage>
</organism>
<protein>
    <submittedName>
        <fullName evidence="1">Uncharacterized protein</fullName>
    </submittedName>
</protein>